<gene>
    <name evidence="2" type="ORF">D9758_001466</name>
</gene>
<sequence>MVNSTLLIMGTLSVLSGMVAADNCKHGLYYCGYNLLSKGNYYNDIIQSLEAAGQSTDPNHVDNSVFYCAGDDDVPWVQLCGSCVDGGSGNSDHC</sequence>
<reference evidence="2 3" key="1">
    <citation type="journal article" date="2020" name="ISME J.">
        <title>Uncovering the hidden diversity of litter-decomposition mechanisms in mushroom-forming fungi.</title>
        <authorList>
            <person name="Floudas D."/>
            <person name="Bentzer J."/>
            <person name="Ahren D."/>
            <person name="Johansson T."/>
            <person name="Persson P."/>
            <person name="Tunlid A."/>
        </authorList>
    </citation>
    <scope>NUCLEOTIDE SEQUENCE [LARGE SCALE GENOMIC DNA]</scope>
    <source>
        <strain evidence="2 3">CBS 291.85</strain>
    </source>
</reference>
<dbReference type="EMBL" id="JAACJM010000004">
    <property type="protein sequence ID" value="KAF5373018.1"/>
    <property type="molecule type" value="Genomic_DNA"/>
</dbReference>
<protein>
    <submittedName>
        <fullName evidence="2">Uncharacterized protein</fullName>
    </submittedName>
</protein>
<comment type="caution">
    <text evidence="2">The sequence shown here is derived from an EMBL/GenBank/DDBJ whole genome shotgun (WGS) entry which is preliminary data.</text>
</comment>
<evidence type="ECO:0000256" key="1">
    <source>
        <dbReference type="SAM" id="SignalP"/>
    </source>
</evidence>
<evidence type="ECO:0000313" key="3">
    <source>
        <dbReference type="Proteomes" id="UP000559256"/>
    </source>
</evidence>
<dbReference type="AlphaFoldDB" id="A0A8H5GXR7"/>
<feature type="signal peptide" evidence="1">
    <location>
        <begin position="1"/>
        <end position="21"/>
    </location>
</feature>
<organism evidence="2 3">
    <name type="scientific">Tetrapyrgos nigripes</name>
    <dbReference type="NCBI Taxonomy" id="182062"/>
    <lineage>
        <taxon>Eukaryota</taxon>
        <taxon>Fungi</taxon>
        <taxon>Dikarya</taxon>
        <taxon>Basidiomycota</taxon>
        <taxon>Agaricomycotina</taxon>
        <taxon>Agaricomycetes</taxon>
        <taxon>Agaricomycetidae</taxon>
        <taxon>Agaricales</taxon>
        <taxon>Marasmiineae</taxon>
        <taxon>Marasmiaceae</taxon>
        <taxon>Tetrapyrgos</taxon>
    </lineage>
</organism>
<accession>A0A8H5GXR7</accession>
<feature type="chain" id="PRO_5034809214" evidence="1">
    <location>
        <begin position="22"/>
        <end position="94"/>
    </location>
</feature>
<name>A0A8H5GXR7_9AGAR</name>
<dbReference type="OrthoDB" id="4186099at2759"/>
<keyword evidence="1" id="KW-0732">Signal</keyword>
<keyword evidence="3" id="KW-1185">Reference proteome</keyword>
<evidence type="ECO:0000313" key="2">
    <source>
        <dbReference type="EMBL" id="KAF5373018.1"/>
    </source>
</evidence>
<dbReference type="Proteomes" id="UP000559256">
    <property type="component" value="Unassembled WGS sequence"/>
</dbReference>
<proteinExistence type="predicted"/>